<evidence type="ECO:0000256" key="2">
    <source>
        <dbReference type="ARBA" id="ARBA00022840"/>
    </source>
</evidence>
<dbReference type="InterPro" id="IPR003439">
    <property type="entry name" value="ABC_transporter-like_ATP-bd"/>
</dbReference>
<protein>
    <submittedName>
        <fullName evidence="5">ABC transporter family protein</fullName>
    </submittedName>
</protein>
<feature type="transmembrane region" description="Helical" evidence="3">
    <location>
        <begin position="29"/>
        <end position="48"/>
    </location>
</feature>
<organism evidence="5">
    <name type="scientific">Trepomonas sp. PC1</name>
    <dbReference type="NCBI Taxonomy" id="1076344"/>
    <lineage>
        <taxon>Eukaryota</taxon>
        <taxon>Metamonada</taxon>
        <taxon>Diplomonadida</taxon>
        <taxon>Hexamitidae</taxon>
        <taxon>Hexamitinae</taxon>
        <taxon>Trepomonas</taxon>
    </lineage>
</organism>
<dbReference type="SUPFAM" id="SSF52540">
    <property type="entry name" value="P-loop containing nucleoside triphosphate hydrolases"/>
    <property type="match status" value="1"/>
</dbReference>
<dbReference type="InterPro" id="IPR017871">
    <property type="entry name" value="ABC_transporter-like_CS"/>
</dbReference>
<gene>
    <name evidence="5" type="ORF">TPC1_17779</name>
</gene>
<dbReference type="EMBL" id="GDID01005794">
    <property type="protein sequence ID" value="JAP90812.1"/>
    <property type="molecule type" value="Transcribed_RNA"/>
</dbReference>
<evidence type="ECO:0000256" key="1">
    <source>
        <dbReference type="ARBA" id="ARBA00022741"/>
    </source>
</evidence>
<keyword evidence="3" id="KW-0812">Transmembrane</keyword>
<keyword evidence="1" id="KW-0547">Nucleotide-binding</keyword>
<evidence type="ECO:0000259" key="4">
    <source>
        <dbReference type="PROSITE" id="PS50893"/>
    </source>
</evidence>
<dbReference type="GO" id="GO:0016887">
    <property type="term" value="F:ATP hydrolysis activity"/>
    <property type="evidence" value="ECO:0007669"/>
    <property type="project" value="InterPro"/>
</dbReference>
<keyword evidence="3" id="KW-0472">Membrane</keyword>
<dbReference type="PROSITE" id="PS00211">
    <property type="entry name" value="ABC_TRANSPORTER_1"/>
    <property type="match status" value="1"/>
</dbReference>
<dbReference type="Gene3D" id="3.40.50.300">
    <property type="entry name" value="P-loop containing nucleotide triphosphate hydrolases"/>
    <property type="match status" value="1"/>
</dbReference>
<feature type="domain" description="ABC transporter" evidence="4">
    <location>
        <begin position="221"/>
        <end position="424"/>
    </location>
</feature>
<dbReference type="PANTHER" id="PTHR43038:SF3">
    <property type="entry name" value="ABC TRANSPORTER G FAMILY MEMBER 20 ISOFORM X1"/>
    <property type="match status" value="1"/>
</dbReference>
<dbReference type="AlphaFoldDB" id="A0A146K1P7"/>
<evidence type="ECO:0000313" key="5">
    <source>
        <dbReference type="EMBL" id="JAP90812.1"/>
    </source>
</evidence>
<accession>A0A146K1P7</accession>
<keyword evidence="3" id="KW-1133">Transmembrane helix</keyword>
<dbReference type="Pfam" id="PF00005">
    <property type="entry name" value="ABC_tran"/>
    <property type="match status" value="1"/>
</dbReference>
<dbReference type="InterPro" id="IPR003593">
    <property type="entry name" value="AAA+_ATPase"/>
</dbReference>
<dbReference type="PANTHER" id="PTHR43038">
    <property type="entry name" value="ATP-BINDING CASSETTE, SUB-FAMILY H, MEMBER 1"/>
    <property type="match status" value="1"/>
</dbReference>
<feature type="transmembrane region" description="Helical" evidence="3">
    <location>
        <begin position="130"/>
        <end position="156"/>
    </location>
</feature>
<name>A0A146K1P7_9EUKA</name>
<feature type="transmembrane region" description="Helical" evidence="3">
    <location>
        <begin position="186"/>
        <end position="205"/>
    </location>
</feature>
<feature type="transmembrane region" description="Helical" evidence="3">
    <location>
        <begin position="69"/>
        <end position="91"/>
    </location>
</feature>
<dbReference type="GO" id="GO:0005524">
    <property type="term" value="F:ATP binding"/>
    <property type="evidence" value="ECO:0007669"/>
    <property type="project" value="UniProtKB-KW"/>
</dbReference>
<feature type="non-terminal residue" evidence="5">
    <location>
        <position position="1"/>
    </location>
</feature>
<dbReference type="SMART" id="SM00382">
    <property type="entry name" value="AAA"/>
    <property type="match status" value="1"/>
</dbReference>
<evidence type="ECO:0000256" key="3">
    <source>
        <dbReference type="SAM" id="Phobius"/>
    </source>
</evidence>
<sequence length="467" mass="53747">FVAQPYFNSQQTVVETFIQRMSGKTFLSYMYPAAVCVFGLIMIIPMYIDSKIQSRNQLEAMGTNHVKQIISQIFTNFVQSLLIIATVALIFSNNPQVQIFETWAIFVLECIQHAIVYQIYFFFITSIPILFVTLAIVMILTLIIGSFCQINFIMALSLQTVLPGLLQIYHARSVVGRWYSFDFPELIYGLLISLVELAVVLYIKYLTDRKKSSYKDENLLLDARNVSCKYGKRQILRNFNASLGKNQMMALIGNNGCGKSTFIKCMLNQIKYEGKLDVVQNVCIIPQNDIVFEQLTVKQHFLTMGSYDKDLLLQFDLLKVQNSKYQQLSGGQKRRFTIALVLSLQPDILIMDEVTVGSDFITKQQIWKQIQQINNTSINITHDMNEVQQYSHSILVLKNGESSTLTEWQRKYLIVLYDSQKVDGFTQFFDKQTLKCDLTNQKIICQQLDQQNVVYTVEEVGLEDVFQ</sequence>
<proteinExistence type="predicted"/>
<dbReference type="PROSITE" id="PS50893">
    <property type="entry name" value="ABC_TRANSPORTER_2"/>
    <property type="match status" value="1"/>
</dbReference>
<reference evidence="5" key="1">
    <citation type="submission" date="2015-07" db="EMBL/GenBank/DDBJ databases">
        <title>Adaptation to a free-living lifestyle via gene acquisitions in the diplomonad Trepomonas sp. PC1.</title>
        <authorList>
            <person name="Xu F."/>
            <person name="Jerlstrom-Hultqvist J."/>
            <person name="Kolisko M."/>
            <person name="Simpson A.G.B."/>
            <person name="Roger A.J."/>
            <person name="Svard S.G."/>
            <person name="Andersson J.O."/>
        </authorList>
    </citation>
    <scope>NUCLEOTIDE SEQUENCE</scope>
    <source>
        <strain evidence="5">PC1</strain>
    </source>
</reference>
<keyword evidence="2" id="KW-0067">ATP-binding</keyword>
<dbReference type="InterPro" id="IPR027417">
    <property type="entry name" value="P-loop_NTPase"/>
</dbReference>